<dbReference type="RefSeq" id="XP_065328680.1">
    <property type="nucleotide sequence ID" value="XM_065472608.1"/>
</dbReference>
<dbReference type="Pfam" id="PF00085">
    <property type="entry name" value="Thioredoxin"/>
    <property type="match status" value="1"/>
</dbReference>
<name>A0AAX4J974_9MICR</name>
<evidence type="ECO:0000313" key="3">
    <source>
        <dbReference type="EMBL" id="WUR02535.1"/>
    </source>
</evidence>
<dbReference type="Gene3D" id="3.40.30.10">
    <property type="entry name" value="Glutaredoxin"/>
    <property type="match status" value="1"/>
</dbReference>
<proteinExistence type="predicted"/>
<evidence type="ECO:0000313" key="4">
    <source>
        <dbReference type="Proteomes" id="UP001334084"/>
    </source>
</evidence>
<feature type="chain" id="PRO_5043948974" evidence="1">
    <location>
        <begin position="19"/>
        <end position="165"/>
    </location>
</feature>
<dbReference type="InterPro" id="IPR036249">
    <property type="entry name" value="Thioredoxin-like_sf"/>
</dbReference>
<keyword evidence="1" id="KW-0732">Signal</keyword>
<keyword evidence="4" id="KW-1185">Reference proteome</keyword>
<dbReference type="GeneID" id="90540352"/>
<organism evidence="3 4">
    <name type="scientific">Vairimorpha necatrix</name>
    <dbReference type="NCBI Taxonomy" id="6039"/>
    <lineage>
        <taxon>Eukaryota</taxon>
        <taxon>Fungi</taxon>
        <taxon>Fungi incertae sedis</taxon>
        <taxon>Microsporidia</taxon>
        <taxon>Nosematidae</taxon>
        <taxon>Vairimorpha</taxon>
    </lineage>
</organism>
<dbReference type="EMBL" id="CP142727">
    <property type="protein sequence ID" value="WUR02535.1"/>
    <property type="molecule type" value="Genomic_DNA"/>
</dbReference>
<evidence type="ECO:0000259" key="2">
    <source>
        <dbReference type="Pfam" id="PF00085"/>
    </source>
</evidence>
<dbReference type="Proteomes" id="UP001334084">
    <property type="component" value="Chromosome 2"/>
</dbReference>
<dbReference type="KEGG" id="vnx:VNE69_02062"/>
<protein>
    <submittedName>
        <fullName evidence="3">Thioredoxin-1</fullName>
    </submittedName>
</protein>
<gene>
    <name evidence="3" type="ORF">VNE69_02062</name>
</gene>
<dbReference type="InterPro" id="IPR013766">
    <property type="entry name" value="Thioredoxin_domain"/>
</dbReference>
<sequence>MLFSLVFVSFTFSQTIESCDRINTGIVLSIYYTTYCRFCQAYMPEMEKMAYNASLKGVPITVQRINCEVCSCDFDNIKGYPTTILRENGIEIARKSGKMECSEVSNFLQQNLCETNGHLVGKNNISTQPAFVMPSNVVQNTQSCNIPMIQNPPMANVGNYIKSSC</sequence>
<dbReference type="AlphaFoldDB" id="A0AAX4J974"/>
<feature type="domain" description="Thioredoxin" evidence="2">
    <location>
        <begin position="12"/>
        <end position="109"/>
    </location>
</feature>
<feature type="signal peptide" evidence="1">
    <location>
        <begin position="1"/>
        <end position="18"/>
    </location>
</feature>
<accession>A0AAX4J974</accession>
<evidence type="ECO:0000256" key="1">
    <source>
        <dbReference type="SAM" id="SignalP"/>
    </source>
</evidence>
<dbReference type="CDD" id="cd02961">
    <property type="entry name" value="PDI_a_family"/>
    <property type="match status" value="1"/>
</dbReference>
<reference evidence="3" key="1">
    <citation type="journal article" date="2024" name="BMC Genomics">
        <title>Functional annotation of a divergent genome using sequence and structure-based similarity.</title>
        <authorList>
            <person name="Svedberg D."/>
            <person name="Winiger R.R."/>
            <person name="Berg A."/>
            <person name="Sharma H."/>
            <person name="Tellgren-Roth C."/>
            <person name="Debrunner-Vossbrinck B.A."/>
            <person name="Vossbrinck C.R."/>
            <person name="Barandun J."/>
        </authorList>
    </citation>
    <scope>NUCLEOTIDE SEQUENCE</scope>
    <source>
        <strain evidence="3">Illinois isolate</strain>
    </source>
</reference>
<dbReference type="SUPFAM" id="SSF52833">
    <property type="entry name" value="Thioredoxin-like"/>
    <property type="match status" value="1"/>
</dbReference>